<dbReference type="CDD" id="cd08996">
    <property type="entry name" value="GH32_FFase"/>
    <property type="match status" value="1"/>
</dbReference>
<keyword evidence="3 7" id="KW-0378">Hydrolase</keyword>
<dbReference type="InterPro" id="IPR051214">
    <property type="entry name" value="GH32_Enzymes"/>
</dbReference>
<dbReference type="Gene3D" id="3.40.50.880">
    <property type="match status" value="1"/>
</dbReference>
<evidence type="ECO:0000259" key="6">
    <source>
        <dbReference type="Pfam" id="PF08244"/>
    </source>
</evidence>
<sequence length="656" mass="72443">MWWHQQSALDESTRATLDDVADALLDYVADGGGLLLSHGAVAAASALGIESHEPDAVETIAGEETGFLLRRPYVDHPVFDGFETLRPESAPTGDAITVHYESHYPHDADVLAACRTDGEDEPARKSVLCWSVDDGHVVGVGHGLDTIATDVQQTLLDNCLAYAAGNGEDPQTVGRPKGRAEFEAFREAVPDANHRPAYHFTPPANWLNDPNGLVQWDGMYHLFYQYNPAGPFHDTIHWGHAVSEDLVNWTDEPIAIAPDPDGPDSVGVWSGCFVDDGGTPTVMYTGGAGTNQLPCLARATDDSLRNWRKSDENPLLESIPEEIDVLHSIDWHGEFRDHCVWQEGEKWYQVIGSGLNGQGGAALLFESSDLVEWEYCHPLLTGNWRKTGPIWECPELLQFEEGALLHVSDYSKVAYFTGEYDEEAHRLRPNDDGVLDHGVFYAPQSFEDDAGRTVMFGWLKEDRDQEAQWDAGWSGAMSLPRVVSLTDDGTPQLSLPTELETLRETHHSFRDFTISSDGSNPLPDVAGDTLEVKMTVDAEDVGEFGLVLRETPDSEERTVVRCSIRHRSLIVDRSQSSTSDAVADSPESMPIALEKDGTFSLHLFLDRSVIELFTNDAQALTTRIYPTRRDSTGISLYAKDCDVTVKSLDVWDLSSD</sequence>
<dbReference type="GO" id="GO:0004564">
    <property type="term" value="F:beta-fructofuranosidase activity"/>
    <property type="evidence" value="ECO:0007669"/>
    <property type="project" value="UniProtKB-EC"/>
</dbReference>
<gene>
    <name evidence="7" type="ORF">NDI54_19410</name>
</gene>
<dbReference type="PANTHER" id="PTHR43101">
    <property type="entry name" value="BETA-FRUCTOSIDASE"/>
    <property type="match status" value="1"/>
</dbReference>
<evidence type="ECO:0000313" key="8">
    <source>
        <dbReference type="Proteomes" id="UP001253439"/>
    </source>
</evidence>
<accession>A0AAE4F0Q6</accession>
<keyword evidence="8" id="KW-1185">Reference proteome</keyword>
<dbReference type="SUPFAM" id="SSF49899">
    <property type="entry name" value="Concanavalin A-like lectins/glucanases"/>
    <property type="match status" value="1"/>
</dbReference>
<dbReference type="SUPFAM" id="SSF75005">
    <property type="entry name" value="Arabinanase/levansucrase/invertase"/>
    <property type="match status" value="1"/>
</dbReference>
<dbReference type="SUPFAM" id="SSF52317">
    <property type="entry name" value="Class I glutamine amidotransferase-like"/>
    <property type="match status" value="1"/>
</dbReference>
<dbReference type="InterPro" id="IPR029062">
    <property type="entry name" value="Class_I_gatase-like"/>
</dbReference>
<feature type="domain" description="Glycosyl hydrolase family 32 N-terminal" evidence="5">
    <location>
        <begin position="199"/>
        <end position="489"/>
    </location>
</feature>
<dbReference type="InterPro" id="IPR023296">
    <property type="entry name" value="Glyco_hydro_beta-prop_sf"/>
</dbReference>
<name>A0AAE4F0Q6_9EURY</name>
<dbReference type="PANTHER" id="PTHR43101:SF1">
    <property type="entry name" value="BETA-FRUCTOSIDASE"/>
    <property type="match status" value="1"/>
</dbReference>
<evidence type="ECO:0000256" key="3">
    <source>
        <dbReference type="ARBA" id="ARBA00022801"/>
    </source>
</evidence>
<dbReference type="Gene3D" id="2.60.120.560">
    <property type="entry name" value="Exo-inulinase, domain 1"/>
    <property type="match status" value="1"/>
</dbReference>
<keyword evidence="4" id="KW-0326">Glycosidase</keyword>
<dbReference type="Gene3D" id="2.115.10.20">
    <property type="entry name" value="Glycosyl hydrolase domain, family 43"/>
    <property type="match status" value="1"/>
</dbReference>
<comment type="similarity">
    <text evidence="1">Belongs to the glycosyl hydrolase 32 family.</text>
</comment>
<comment type="caution">
    <text evidence="7">The sequence shown here is derived from an EMBL/GenBank/DDBJ whole genome shotgun (WGS) entry which is preliminary data.</text>
</comment>
<dbReference type="Proteomes" id="UP001253439">
    <property type="component" value="Unassembled WGS sequence"/>
</dbReference>
<dbReference type="Pfam" id="PF00251">
    <property type="entry name" value="Glyco_hydro_32N"/>
    <property type="match status" value="1"/>
</dbReference>
<evidence type="ECO:0000313" key="7">
    <source>
        <dbReference type="EMBL" id="MDS0223512.1"/>
    </source>
</evidence>
<evidence type="ECO:0000256" key="4">
    <source>
        <dbReference type="ARBA" id="ARBA00023295"/>
    </source>
</evidence>
<dbReference type="InterPro" id="IPR018053">
    <property type="entry name" value="Glyco_hydro_32_AS"/>
</dbReference>
<dbReference type="AlphaFoldDB" id="A0AAE4F0Q6"/>
<dbReference type="RefSeq" id="WP_310898042.1">
    <property type="nucleotide sequence ID" value="NZ_JAMQOM010000016.1"/>
</dbReference>
<dbReference type="EMBL" id="JAMQOM010000016">
    <property type="protein sequence ID" value="MDS0223512.1"/>
    <property type="molecule type" value="Genomic_DNA"/>
</dbReference>
<reference evidence="7 8" key="1">
    <citation type="submission" date="2022-06" db="EMBL/GenBank/DDBJ databases">
        <title>Haloarcula sp. a new haloarchaeum isolate from saline soil.</title>
        <authorList>
            <person name="Strakova D."/>
            <person name="Galisteo C."/>
            <person name="Sanchez-Porro C."/>
            <person name="Ventosa A."/>
        </authorList>
    </citation>
    <scope>NUCLEOTIDE SEQUENCE [LARGE SCALE GENOMIC DNA]</scope>
    <source>
        <strain evidence="7 8">S1AR25-5A</strain>
    </source>
</reference>
<organism evidence="7 8">
    <name type="scientific">Haloarcula terrestris</name>
    <dbReference type="NCBI Taxonomy" id="2950533"/>
    <lineage>
        <taxon>Archaea</taxon>
        <taxon>Methanobacteriati</taxon>
        <taxon>Methanobacteriota</taxon>
        <taxon>Stenosarchaea group</taxon>
        <taxon>Halobacteria</taxon>
        <taxon>Halobacteriales</taxon>
        <taxon>Haloarculaceae</taxon>
        <taxon>Haloarcula</taxon>
    </lineage>
</organism>
<dbReference type="InterPro" id="IPR001362">
    <property type="entry name" value="Glyco_hydro_32"/>
</dbReference>
<dbReference type="Pfam" id="PF08244">
    <property type="entry name" value="Glyco_hydro_32C"/>
    <property type="match status" value="1"/>
</dbReference>
<dbReference type="InterPro" id="IPR013320">
    <property type="entry name" value="ConA-like_dom_sf"/>
</dbReference>
<dbReference type="PROSITE" id="PS00609">
    <property type="entry name" value="GLYCOSYL_HYDROL_F32"/>
    <property type="match status" value="1"/>
</dbReference>
<dbReference type="SMART" id="SM00640">
    <property type="entry name" value="Glyco_32"/>
    <property type="match status" value="1"/>
</dbReference>
<dbReference type="InterPro" id="IPR013148">
    <property type="entry name" value="Glyco_hydro_32_N"/>
</dbReference>
<dbReference type="EC" id="3.2.1.26" evidence="2"/>
<evidence type="ECO:0000259" key="5">
    <source>
        <dbReference type="Pfam" id="PF00251"/>
    </source>
</evidence>
<evidence type="ECO:0000256" key="2">
    <source>
        <dbReference type="ARBA" id="ARBA00012758"/>
    </source>
</evidence>
<evidence type="ECO:0000256" key="1">
    <source>
        <dbReference type="ARBA" id="ARBA00009902"/>
    </source>
</evidence>
<feature type="domain" description="Glycosyl hydrolase family 32 C-terminal" evidence="6">
    <location>
        <begin position="498"/>
        <end position="652"/>
    </location>
</feature>
<dbReference type="GO" id="GO:0005975">
    <property type="term" value="P:carbohydrate metabolic process"/>
    <property type="evidence" value="ECO:0007669"/>
    <property type="project" value="InterPro"/>
</dbReference>
<protein>
    <recommendedName>
        <fullName evidence="2">beta-fructofuranosidase</fullName>
        <ecNumber evidence="2">3.2.1.26</ecNumber>
    </recommendedName>
</protein>
<proteinExistence type="inferred from homology"/>
<dbReference type="InterPro" id="IPR013189">
    <property type="entry name" value="Glyco_hydro_32_C"/>
</dbReference>